<reference evidence="2 3" key="1">
    <citation type="submission" date="2019-04" db="EMBL/GenBank/DDBJ databases">
        <title>Complete genome sequence of Arthrobacter sp. ZXY-2 associated with effective atrazine degradation and salt adaptation.</title>
        <authorList>
            <person name="Zhao X."/>
        </authorList>
    </citation>
    <scope>NUCLEOTIDE SEQUENCE [LARGE SCALE GENOMIC DNA]</scope>
    <source>
        <strain evidence="3">ZP60</strain>
    </source>
</reference>
<evidence type="ECO:0008006" key="4">
    <source>
        <dbReference type="Google" id="ProtNLM"/>
    </source>
</evidence>
<dbReference type="OMA" id="NKAEWHL"/>
<dbReference type="Proteomes" id="UP000297053">
    <property type="component" value="Chromosome"/>
</dbReference>
<gene>
    <name evidence="2" type="ORF">E5139_12895</name>
</gene>
<keyword evidence="1" id="KW-0472">Membrane</keyword>
<proteinExistence type="predicted"/>
<reference evidence="2 3" key="2">
    <citation type="submission" date="2019-04" db="EMBL/GenBank/DDBJ databases">
        <authorList>
            <person name="Yang S."/>
            <person name="Wei W."/>
        </authorList>
    </citation>
    <scope>NUCLEOTIDE SEQUENCE [LARGE SCALE GENOMIC DNA]</scope>
    <source>
        <strain evidence="3">ZP60</strain>
    </source>
</reference>
<sequence length="212" mass="22059">MNRRSLATLAVGVLLVLSGCADVAVDATVDGDGTVESYETTIEMSPSTYERLQSTAEDEGYGSVERYLLRGVNESRAESVSYNQSLADDGNVTVDLRLSSWNPGPSSGVETTVEAGNVTFVDRSFVQNSGQLGSQSGYALTYTVTMPTNVTDSNADTVEGATATWRYDSDEAIESPIRAQSPVPDSGSGPGFGAVGALAGVALAVGLLARRA</sequence>
<dbReference type="GeneID" id="42179853"/>
<evidence type="ECO:0000313" key="3">
    <source>
        <dbReference type="Proteomes" id="UP000297053"/>
    </source>
</evidence>
<keyword evidence="1" id="KW-1133">Transmembrane helix</keyword>
<feature type="transmembrane region" description="Helical" evidence="1">
    <location>
        <begin position="191"/>
        <end position="209"/>
    </location>
</feature>
<name>A0A4D6KE83_9EURY</name>
<dbReference type="KEGG" id="halz:E5139_12895"/>
<dbReference type="EMBL" id="CP039375">
    <property type="protein sequence ID" value="QCD66500.1"/>
    <property type="molecule type" value="Genomic_DNA"/>
</dbReference>
<protein>
    <recommendedName>
        <fullName evidence="4">PGF-CTERM sorting domain-containing protein</fullName>
    </recommendedName>
</protein>
<dbReference type="RefSeq" id="WP_015762911.1">
    <property type="nucleotide sequence ID" value="NZ_CP039375.1"/>
</dbReference>
<accession>A0A4D6KE83</accession>
<evidence type="ECO:0000256" key="1">
    <source>
        <dbReference type="SAM" id="Phobius"/>
    </source>
</evidence>
<dbReference type="PROSITE" id="PS51257">
    <property type="entry name" value="PROKAR_LIPOPROTEIN"/>
    <property type="match status" value="1"/>
</dbReference>
<organism evidence="2 3">
    <name type="scientific">Halomicrobium mukohataei</name>
    <dbReference type="NCBI Taxonomy" id="57705"/>
    <lineage>
        <taxon>Archaea</taxon>
        <taxon>Methanobacteriati</taxon>
        <taxon>Methanobacteriota</taxon>
        <taxon>Stenosarchaea group</taxon>
        <taxon>Halobacteria</taxon>
        <taxon>Halobacteriales</taxon>
        <taxon>Haloarculaceae</taxon>
        <taxon>Halomicrobium</taxon>
    </lineage>
</organism>
<evidence type="ECO:0000313" key="2">
    <source>
        <dbReference type="EMBL" id="QCD66500.1"/>
    </source>
</evidence>
<dbReference type="AlphaFoldDB" id="A0A4D6KE83"/>
<keyword evidence="1" id="KW-0812">Transmembrane</keyword>